<evidence type="ECO:0000256" key="6">
    <source>
        <dbReference type="ARBA" id="ARBA00022777"/>
    </source>
</evidence>
<feature type="transmembrane region" description="Helical" evidence="9">
    <location>
        <begin position="90"/>
        <end position="110"/>
    </location>
</feature>
<keyword evidence="5" id="KW-0547">Nucleotide-binding</keyword>
<organism evidence="11 12">
    <name type="scientific">Glaciimonas immobilis</name>
    <dbReference type="NCBI Taxonomy" id="728004"/>
    <lineage>
        <taxon>Bacteria</taxon>
        <taxon>Pseudomonadati</taxon>
        <taxon>Pseudomonadota</taxon>
        <taxon>Betaproteobacteria</taxon>
        <taxon>Burkholderiales</taxon>
        <taxon>Oxalobacteraceae</taxon>
        <taxon>Glaciimonas</taxon>
    </lineage>
</organism>
<accession>A0A840RYP4</accession>
<dbReference type="Proteomes" id="UP000571084">
    <property type="component" value="Unassembled WGS sequence"/>
</dbReference>
<evidence type="ECO:0000256" key="5">
    <source>
        <dbReference type="ARBA" id="ARBA00022741"/>
    </source>
</evidence>
<feature type="domain" description="Histidine kinase" evidence="10">
    <location>
        <begin position="373"/>
        <end position="586"/>
    </location>
</feature>
<keyword evidence="9" id="KW-0472">Membrane</keyword>
<dbReference type="GO" id="GO:0005524">
    <property type="term" value="F:ATP binding"/>
    <property type="evidence" value="ECO:0007669"/>
    <property type="project" value="UniProtKB-KW"/>
</dbReference>
<dbReference type="InterPro" id="IPR036890">
    <property type="entry name" value="HATPase_C_sf"/>
</dbReference>
<dbReference type="SMART" id="SM00388">
    <property type="entry name" value="HisKA"/>
    <property type="match status" value="1"/>
</dbReference>
<keyword evidence="12" id="KW-1185">Reference proteome</keyword>
<keyword evidence="8" id="KW-0902">Two-component regulatory system</keyword>
<evidence type="ECO:0000256" key="4">
    <source>
        <dbReference type="ARBA" id="ARBA00022679"/>
    </source>
</evidence>
<dbReference type="EMBL" id="JACHHQ010000007">
    <property type="protein sequence ID" value="MBB5201499.1"/>
    <property type="molecule type" value="Genomic_DNA"/>
</dbReference>
<dbReference type="InterPro" id="IPR003661">
    <property type="entry name" value="HisK_dim/P_dom"/>
</dbReference>
<dbReference type="AlphaFoldDB" id="A0A840RYP4"/>
<keyword evidence="7" id="KW-0067">ATP-binding</keyword>
<keyword evidence="9" id="KW-1133">Transmembrane helix</keyword>
<evidence type="ECO:0000256" key="8">
    <source>
        <dbReference type="ARBA" id="ARBA00023012"/>
    </source>
</evidence>
<reference evidence="11 12" key="1">
    <citation type="submission" date="2020-08" db="EMBL/GenBank/DDBJ databases">
        <title>Genomic Encyclopedia of Type Strains, Phase IV (KMG-IV): sequencing the most valuable type-strain genomes for metagenomic binning, comparative biology and taxonomic classification.</title>
        <authorList>
            <person name="Goeker M."/>
        </authorList>
    </citation>
    <scope>NUCLEOTIDE SEQUENCE [LARGE SCALE GENOMIC DNA]</scope>
    <source>
        <strain evidence="11 12">DSM 23240</strain>
    </source>
</reference>
<evidence type="ECO:0000259" key="10">
    <source>
        <dbReference type="PROSITE" id="PS50109"/>
    </source>
</evidence>
<dbReference type="InterPro" id="IPR036097">
    <property type="entry name" value="HisK_dim/P_sf"/>
</dbReference>
<dbReference type="PANTHER" id="PTHR42878">
    <property type="entry name" value="TWO-COMPONENT HISTIDINE KINASE"/>
    <property type="match status" value="1"/>
</dbReference>
<dbReference type="Pfam" id="PF25323">
    <property type="entry name" value="6TM_PilS"/>
    <property type="match status" value="1"/>
</dbReference>
<feature type="transmembrane region" description="Helical" evidence="9">
    <location>
        <begin position="31"/>
        <end position="51"/>
    </location>
</feature>
<dbReference type="InterPro" id="IPR003594">
    <property type="entry name" value="HATPase_dom"/>
</dbReference>
<dbReference type="CDD" id="cd00075">
    <property type="entry name" value="HATPase"/>
    <property type="match status" value="1"/>
</dbReference>
<dbReference type="PANTHER" id="PTHR42878:SF7">
    <property type="entry name" value="SENSOR HISTIDINE KINASE GLRK"/>
    <property type="match status" value="1"/>
</dbReference>
<evidence type="ECO:0000256" key="3">
    <source>
        <dbReference type="ARBA" id="ARBA00022553"/>
    </source>
</evidence>
<comment type="catalytic activity">
    <reaction evidence="1">
        <text>ATP + protein L-histidine = ADP + protein N-phospho-L-histidine.</text>
        <dbReference type="EC" id="2.7.13.3"/>
    </reaction>
</comment>
<dbReference type="GO" id="GO:0007234">
    <property type="term" value="P:osmosensory signaling via phosphorelay pathway"/>
    <property type="evidence" value="ECO:0007669"/>
    <property type="project" value="TreeGrafter"/>
</dbReference>
<evidence type="ECO:0000256" key="2">
    <source>
        <dbReference type="ARBA" id="ARBA00012438"/>
    </source>
</evidence>
<dbReference type="EC" id="2.7.13.3" evidence="2"/>
<protein>
    <recommendedName>
        <fullName evidence="2">histidine kinase</fullName>
        <ecNumber evidence="2">2.7.13.3</ecNumber>
    </recommendedName>
</protein>
<dbReference type="PRINTS" id="PR00344">
    <property type="entry name" value="BCTRLSENSOR"/>
</dbReference>
<dbReference type="GO" id="GO:0000155">
    <property type="term" value="F:phosphorelay sensor kinase activity"/>
    <property type="evidence" value="ECO:0007669"/>
    <property type="project" value="InterPro"/>
</dbReference>
<feature type="transmembrane region" description="Helical" evidence="9">
    <location>
        <begin position="170"/>
        <end position="188"/>
    </location>
</feature>
<keyword evidence="6 11" id="KW-0418">Kinase</keyword>
<dbReference type="SMART" id="SM00387">
    <property type="entry name" value="HATPase_c"/>
    <property type="match status" value="1"/>
</dbReference>
<dbReference type="CDD" id="cd00082">
    <property type="entry name" value="HisKA"/>
    <property type="match status" value="1"/>
</dbReference>
<comment type="caution">
    <text evidence="11">The sequence shown here is derived from an EMBL/GenBank/DDBJ whole genome shotgun (WGS) entry which is preliminary data.</text>
</comment>
<sequence length="588" mass="63823">MIKSALSFQLPKSMAAFFIEGQKPTTFWRTLQTFNITRIVVALVLLVYLSANGQNARGLSEFFDYPETCSIYLLCAIVFALFAAYCRRHYRLQIVVQILVDIAAISILYLGAGGAKSGLGVLYLFPLAGGAILASLTLAMLFVSVVTVVLLGESGYQVLQSASDAPTLKAGLSGAAYFFAVFVINRLASRLIRQEELAEQRGKDLRVQLAINHIAVADMGDGLLVVGPDGTILSANPMADRMLALSVVRGAPGGKLGDFPALTPIAEAFFSWASTFNLHPGGAADASQFIGGASAGDPPFVVTIKHSDDRRLNGVAMGSTGNELAAHFKLRFAAVQTDDLREYLTVIFLQDVSEIENQAQQLKLAAMGRLTASIAHEVRNPLSSIAYAATLLVEDAVSPSQVRLLNIIEDNVARLNRMIEDILSISRKVQRQTAPILLGPLMTDITEEFQQMNVIKPGVMQLLVSSAEESSVWFDPLHLREVVVNLLSNALRYASGGPNSMRLHVMTNASGGLELHVQDDGNPIIPAVRSHLFEPFYTTSNKGTGLGLFLARELCLNNGAKLDYEYRHEEHEDLSGRFVIAFAVRRPL</sequence>
<dbReference type="Pfam" id="PF00512">
    <property type="entry name" value="HisKA"/>
    <property type="match status" value="1"/>
</dbReference>
<evidence type="ECO:0000256" key="7">
    <source>
        <dbReference type="ARBA" id="ARBA00022840"/>
    </source>
</evidence>
<dbReference type="InterPro" id="IPR005467">
    <property type="entry name" value="His_kinase_dom"/>
</dbReference>
<dbReference type="Gene3D" id="1.10.287.130">
    <property type="match status" value="1"/>
</dbReference>
<keyword evidence="3" id="KW-0597">Phosphoprotein</keyword>
<dbReference type="SUPFAM" id="SSF55874">
    <property type="entry name" value="ATPase domain of HSP90 chaperone/DNA topoisomerase II/histidine kinase"/>
    <property type="match status" value="1"/>
</dbReference>
<dbReference type="RefSeq" id="WP_245182247.1">
    <property type="nucleotide sequence ID" value="NZ_JAAOZT010000003.1"/>
</dbReference>
<name>A0A840RYP4_9BURK</name>
<dbReference type="Gene3D" id="3.30.565.10">
    <property type="entry name" value="Histidine kinase-like ATPase, C-terminal domain"/>
    <property type="match status" value="1"/>
</dbReference>
<keyword evidence="9" id="KW-0812">Transmembrane</keyword>
<dbReference type="PROSITE" id="PS50109">
    <property type="entry name" value="HIS_KIN"/>
    <property type="match status" value="1"/>
</dbReference>
<keyword evidence="4 11" id="KW-0808">Transferase</keyword>
<dbReference type="SUPFAM" id="SSF47384">
    <property type="entry name" value="Homodimeric domain of signal transducing histidine kinase"/>
    <property type="match status" value="1"/>
</dbReference>
<evidence type="ECO:0000313" key="11">
    <source>
        <dbReference type="EMBL" id="MBB5201499.1"/>
    </source>
</evidence>
<dbReference type="GO" id="GO:0030295">
    <property type="term" value="F:protein kinase activator activity"/>
    <property type="evidence" value="ECO:0007669"/>
    <property type="project" value="TreeGrafter"/>
</dbReference>
<proteinExistence type="predicted"/>
<feature type="transmembrane region" description="Helical" evidence="9">
    <location>
        <begin position="63"/>
        <end position="84"/>
    </location>
</feature>
<gene>
    <name evidence="11" type="ORF">HNR39_003352</name>
</gene>
<dbReference type="GO" id="GO:0000156">
    <property type="term" value="F:phosphorelay response regulator activity"/>
    <property type="evidence" value="ECO:0007669"/>
    <property type="project" value="TreeGrafter"/>
</dbReference>
<evidence type="ECO:0000313" key="12">
    <source>
        <dbReference type="Proteomes" id="UP000571084"/>
    </source>
</evidence>
<feature type="transmembrane region" description="Helical" evidence="9">
    <location>
        <begin position="122"/>
        <end position="150"/>
    </location>
</feature>
<dbReference type="Pfam" id="PF02518">
    <property type="entry name" value="HATPase_c"/>
    <property type="match status" value="1"/>
</dbReference>
<evidence type="ECO:0000256" key="1">
    <source>
        <dbReference type="ARBA" id="ARBA00000085"/>
    </source>
</evidence>
<evidence type="ECO:0000256" key="9">
    <source>
        <dbReference type="SAM" id="Phobius"/>
    </source>
</evidence>
<dbReference type="InterPro" id="IPR050351">
    <property type="entry name" value="BphY/WalK/GraS-like"/>
</dbReference>
<dbReference type="InterPro" id="IPR004358">
    <property type="entry name" value="Sig_transdc_His_kin-like_C"/>
</dbReference>